<dbReference type="Proteomes" id="UP000008370">
    <property type="component" value="Unassembled WGS sequence"/>
</dbReference>
<dbReference type="Pfam" id="PF00248">
    <property type="entry name" value="Aldo_ket_red"/>
    <property type="match status" value="1"/>
</dbReference>
<evidence type="ECO:0000313" key="4">
    <source>
        <dbReference type="EMBL" id="EKM49009.1"/>
    </source>
</evidence>
<dbReference type="InterPro" id="IPR023210">
    <property type="entry name" value="NADP_OxRdtase_dom"/>
</dbReference>
<gene>
    <name evidence="4" type="ORF">PHACADRAFT_202121</name>
</gene>
<accession>K5VR08</accession>
<name>K5VR08_PHACS</name>
<protein>
    <recommendedName>
        <fullName evidence="3">NADP-dependent oxidoreductase domain-containing protein</fullName>
    </recommendedName>
</protein>
<dbReference type="PANTHER" id="PTHR43364:SF2">
    <property type="entry name" value="ARYL-ALCOHOL DEHYDROGENASE AAD10-RELATED"/>
    <property type="match status" value="1"/>
</dbReference>
<evidence type="ECO:0000256" key="1">
    <source>
        <dbReference type="ARBA" id="ARBA00023002"/>
    </source>
</evidence>
<dbReference type="HOGENOM" id="CLU_023205_2_2_1"/>
<organism evidence="4 5">
    <name type="scientific">Phanerochaete carnosa (strain HHB-10118-sp)</name>
    <name type="common">White-rot fungus</name>
    <name type="synonym">Peniophora carnosa</name>
    <dbReference type="NCBI Taxonomy" id="650164"/>
    <lineage>
        <taxon>Eukaryota</taxon>
        <taxon>Fungi</taxon>
        <taxon>Dikarya</taxon>
        <taxon>Basidiomycota</taxon>
        <taxon>Agaricomycotina</taxon>
        <taxon>Agaricomycetes</taxon>
        <taxon>Polyporales</taxon>
        <taxon>Phanerochaetaceae</taxon>
        <taxon>Phanerochaete</taxon>
    </lineage>
</organism>
<keyword evidence="5" id="KW-1185">Reference proteome</keyword>
<dbReference type="InterPro" id="IPR036812">
    <property type="entry name" value="NAD(P)_OxRdtase_dom_sf"/>
</dbReference>
<dbReference type="GeneID" id="18911804"/>
<dbReference type="InParanoid" id="K5VR08"/>
<keyword evidence="1" id="KW-0560">Oxidoreductase</keyword>
<dbReference type="AlphaFoldDB" id="K5VR08"/>
<proteinExistence type="inferred from homology"/>
<dbReference type="SUPFAM" id="SSF51430">
    <property type="entry name" value="NAD(P)-linked oxidoreductase"/>
    <property type="match status" value="1"/>
</dbReference>
<sequence>MRNSIEDSLRKLRTDYVDILYIHRRDYVCSVEEVMDGLHALVQQGKVLYPRLGPFVRANSYARCNDKTPFAIYQGMWSIIDRDLERDILPMCISEGLAIAPWNVLGGGKLRTDAEEQRCIESGEEGRKLTGDWKRTLEHRRKASYVFPIIGGRKVGHLHQNLEALSLHLNDEHVKRLDDIVPFNKGWPYNCYGNGTDYFAVWKVAGHFDKWPKAGAIKPPV</sequence>
<dbReference type="PANTHER" id="PTHR43364">
    <property type="entry name" value="NADH-SPECIFIC METHYLGLYOXAL REDUCTASE-RELATED"/>
    <property type="match status" value="1"/>
</dbReference>
<dbReference type="GO" id="GO:0016491">
    <property type="term" value="F:oxidoreductase activity"/>
    <property type="evidence" value="ECO:0007669"/>
    <property type="project" value="UniProtKB-KW"/>
</dbReference>
<dbReference type="KEGG" id="pco:PHACADRAFT_202121"/>
<dbReference type="EMBL" id="JH930594">
    <property type="protein sequence ID" value="EKM49009.1"/>
    <property type="molecule type" value="Genomic_DNA"/>
</dbReference>
<evidence type="ECO:0000313" key="5">
    <source>
        <dbReference type="Proteomes" id="UP000008370"/>
    </source>
</evidence>
<dbReference type="Gene3D" id="3.20.20.100">
    <property type="entry name" value="NADP-dependent oxidoreductase domain"/>
    <property type="match status" value="1"/>
</dbReference>
<evidence type="ECO:0000259" key="3">
    <source>
        <dbReference type="Pfam" id="PF00248"/>
    </source>
</evidence>
<dbReference type="InterPro" id="IPR050523">
    <property type="entry name" value="AKR_Detox_Biosynth"/>
</dbReference>
<dbReference type="RefSeq" id="XP_007402440.1">
    <property type="nucleotide sequence ID" value="XM_007402378.1"/>
</dbReference>
<comment type="similarity">
    <text evidence="2">Belongs to the aldo/keto reductase family. Aldo/keto reductase 2 subfamily.</text>
</comment>
<reference evidence="4 5" key="1">
    <citation type="journal article" date="2012" name="BMC Genomics">
        <title>Comparative genomics of the white-rot fungi, Phanerochaete carnosa and P. chrysosporium, to elucidate the genetic basis of the distinct wood types they colonize.</title>
        <authorList>
            <person name="Suzuki H."/>
            <person name="MacDonald J."/>
            <person name="Syed K."/>
            <person name="Salamov A."/>
            <person name="Hori C."/>
            <person name="Aerts A."/>
            <person name="Henrissat B."/>
            <person name="Wiebenga A."/>
            <person name="vanKuyk P.A."/>
            <person name="Barry K."/>
            <person name="Lindquist E."/>
            <person name="LaButti K."/>
            <person name="Lapidus A."/>
            <person name="Lucas S."/>
            <person name="Coutinho P."/>
            <person name="Gong Y."/>
            <person name="Samejima M."/>
            <person name="Mahadevan R."/>
            <person name="Abou-Zaid M."/>
            <person name="de Vries R.P."/>
            <person name="Igarashi K."/>
            <person name="Yadav J.S."/>
            <person name="Grigoriev I.V."/>
            <person name="Master E.R."/>
        </authorList>
    </citation>
    <scope>NUCLEOTIDE SEQUENCE [LARGE SCALE GENOMIC DNA]</scope>
    <source>
        <strain evidence="4 5">HHB-10118-sp</strain>
    </source>
</reference>
<dbReference type="OrthoDB" id="48988at2759"/>
<feature type="domain" description="NADP-dependent oxidoreductase" evidence="3">
    <location>
        <begin position="1"/>
        <end position="141"/>
    </location>
</feature>
<evidence type="ECO:0000256" key="2">
    <source>
        <dbReference type="ARBA" id="ARBA00038157"/>
    </source>
</evidence>